<evidence type="ECO:0000313" key="1">
    <source>
        <dbReference type="EMBL" id="AKM82707.1"/>
    </source>
</evidence>
<protein>
    <submittedName>
        <fullName evidence="1">Uncharacterized protein</fullName>
    </submittedName>
</protein>
<dbReference type="AlphaFoldDB" id="A0A0G4B6X1"/>
<reference evidence="1 2" key="1">
    <citation type="journal article" date="2015" name="Nature">
        <title>rRNA introns, odd ribosomes, and small enigmatic genomes across a large radiation of phyla.</title>
        <authorList>
            <person name="Brown C.T."/>
            <person name="Hug L.A."/>
            <person name="Thomas B.C."/>
            <person name="Sharon I."/>
            <person name="Castelle C.J."/>
            <person name="Singh A."/>
            <person name="Wilkins M.J."/>
            <person name="Williams K.H."/>
            <person name="Banfield J.F."/>
        </authorList>
    </citation>
    <scope>NUCLEOTIDE SEQUENCE [LARGE SCALE GENOMIC DNA]</scope>
</reference>
<sequence>MLSGLMLIVVVLCVIAVGVAIGSALSSKKRIAELTFQLQNIPKKDSVNVRQEFEAFEKRVQAYEKAIGSRIESTISAMIGEQSSGFSLSPTTLQVSQQKLQLRFEAIIDNLPQSFFSDSLERLKDQAIAGNIPEEKLRLIGSKLIPSDSDIDEYFDDNEDDLGDRRKDTISEQIEKVILDEEVLLAYRDKLKARLISDAEDLVSTFFDTDSYNENDDRDAILTQLRLRLPSMIDEIIDDKEGSTRKKLVEAMASRLITEIESDE</sequence>
<dbReference type="EMBL" id="CP011213">
    <property type="protein sequence ID" value="AKM82707.1"/>
    <property type="molecule type" value="Genomic_DNA"/>
</dbReference>
<dbReference type="KEGG" id="bbgw:UT28_C0001G0930"/>
<dbReference type="Proteomes" id="UP000035648">
    <property type="component" value="Chromosome"/>
</dbReference>
<proteinExistence type="predicted"/>
<accession>A0A0G4B6X1</accession>
<organism evidence="1 2">
    <name type="scientific">Berkelbacteria bacterium GW2011_GWE1_39_12</name>
    <dbReference type="NCBI Taxonomy" id="1618337"/>
    <lineage>
        <taxon>Bacteria</taxon>
        <taxon>Candidatus Berkelbacteria</taxon>
    </lineage>
</organism>
<dbReference type="STRING" id="1618337.UT28_C0001G0930"/>
<gene>
    <name evidence="1" type="ORF">UT28_C0001G0930</name>
</gene>
<evidence type="ECO:0000313" key="2">
    <source>
        <dbReference type="Proteomes" id="UP000035648"/>
    </source>
</evidence>
<name>A0A0G4B6X1_9BACT</name>